<protein>
    <recommendedName>
        <fullName evidence="3">Heterokaryon incompatibility domain-containing protein</fullName>
    </recommendedName>
</protein>
<evidence type="ECO:0000313" key="2">
    <source>
        <dbReference type="Proteomes" id="UP000799291"/>
    </source>
</evidence>
<gene>
    <name evidence="1" type="ORF">K458DRAFT_394796</name>
</gene>
<accession>A0A6G1IJW5</accession>
<dbReference type="PANTHER" id="PTHR24148:SF64">
    <property type="entry name" value="HETEROKARYON INCOMPATIBILITY DOMAIN-CONTAINING PROTEIN"/>
    <property type="match status" value="1"/>
</dbReference>
<dbReference type="OrthoDB" id="194358at2759"/>
<sequence length="193" mass="21534">MTLRSLGLDGKTIALSGLLILAFSVKQPLEATDPRDKIYALSGIAEDTESLNLKTDYSKTCEEVFVEVAISLLEKEGLDMLSIFHALRTTANLPSWVPNFSSRGLHFMLLGEGCQFMASCTDTLPLRFDDRGSVNCSLTLFGTRVDTIHEVLEPSPRPAAIREWSELFLWLDDIFDRTKHNSYTAKYPTPTAL</sequence>
<organism evidence="1 2">
    <name type="scientific">Lentithecium fluviatile CBS 122367</name>
    <dbReference type="NCBI Taxonomy" id="1168545"/>
    <lineage>
        <taxon>Eukaryota</taxon>
        <taxon>Fungi</taxon>
        <taxon>Dikarya</taxon>
        <taxon>Ascomycota</taxon>
        <taxon>Pezizomycotina</taxon>
        <taxon>Dothideomycetes</taxon>
        <taxon>Pleosporomycetidae</taxon>
        <taxon>Pleosporales</taxon>
        <taxon>Massarineae</taxon>
        <taxon>Lentitheciaceae</taxon>
        <taxon>Lentithecium</taxon>
    </lineage>
</organism>
<dbReference type="EMBL" id="MU005611">
    <property type="protein sequence ID" value="KAF2678522.1"/>
    <property type="molecule type" value="Genomic_DNA"/>
</dbReference>
<reference evidence="1" key="1">
    <citation type="journal article" date="2020" name="Stud. Mycol.">
        <title>101 Dothideomycetes genomes: a test case for predicting lifestyles and emergence of pathogens.</title>
        <authorList>
            <person name="Haridas S."/>
            <person name="Albert R."/>
            <person name="Binder M."/>
            <person name="Bloem J."/>
            <person name="Labutti K."/>
            <person name="Salamov A."/>
            <person name="Andreopoulos B."/>
            <person name="Baker S."/>
            <person name="Barry K."/>
            <person name="Bills G."/>
            <person name="Bluhm B."/>
            <person name="Cannon C."/>
            <person name="Castanera R."/>
            <person name="Culley D."/>
            <person name="Daum C."/>
            <person name="Ezra D."/>
            <person name="Gonzalez J."/>
            <person name="Henrissat B."/>
            <person name="Kuo A."/>
            <person name="Liang C."/>
            <person name="Lipzen A."/>
            <person name="Lutzoni F."/>
            <person name="Magnuson J."/>
            <person name="Mondo S."/>
            <person name="Nolan M."/>
            <person name="Ohm R."/>
            <person name="Pangilinan J."/>
            <person name="Park H.-J."/>
            <person name="Ramirez L."/>
            <person name="Alfaro M."/>
            <person name="Sun H."/>
            <person name="Tritt A."/>
            <person name="Yoshinaga Y."/>
            <person name="Zwiers L.-H."/>
            <person name="Turgeon B."/>
            <person name="Goodwin S."/>
            <person name="Spatafora J."/>
            <person name="Crous P."/>
            <person name="Grigoriev I."/>
        </authorList>
    </citation>
    <scope>NUCLEOTIDE SEQUENCE</scope>
    <source>
        <strain evidence="1">CBS 122367</strain>
    </source>
</reference>
<evidence type="ECO:0000313" key="1">
    <source>
        <dbReference type="EMBL" id="KAF2678522.1"/>
    </source>
</evidence>
<dbReference type="PANTHER" id="PTHR24148">
    <property type="entry name" value="ANKYRIN REPEAT DOMAIN-CONTAINING PROTEIN 39 HOMOLOG-RELATED"/>
    <property type="match status" value="1"/>
</dbReference>
<evidence type="ECO:0008006" key="3">
    <source>
        <dbReference type="Google" id="ProtNLM"/>
    </source>
</evidence>
<proteinExistence type="predicted"/>
<dbReference type="InterPro" id="IPR052895">
    <property type="entry name" value="HetReg/Transcr_Mod"/>
</dbReference>
<dbReference type="Proteomes" id="UP000799291">
    <property type="component" value="Unassembled WGS sequence"/>
</dbReference>
<name>A0A6G1IJW5_9PLEO</name>
<dbReference type="AlphaFoldDB" id="A0A6G1IJW5"/>
<keyword evidence="2" id="KW-1185">Reference proteome</keyword>